<keyword evidence="1" id="KW-0238">DNA-binding</keyword>
<gene>
    <name evidence="1" type="ORF">E1283_36415</name>
</gene>
<dbReference type="EMBL" id="SMKI01000850">
    <property type="protein sequence ID" value="TDC59862.1"/>
    <property type="molecule type" value="Genomic_DNA"/>
</dbReference>
<comment type="caution">
    <text evidence="1">The sequence shown here is derived from an EMBL/GenBank/DDBJ whole genome shotgun (WGS) entry which is preliminary data.</text>
</comment>
<organism evidence="1 2">
    <name type="scientific">Streptomyces hainanensis</name>
    <dbReference type="NCBI Taxonomy" id="402648"/>
    <lineage>
        <taxon>Bacteria</taxon>
        <taxon>Bacillati</taxon>
        <taxon>Actinomycetota</taxon>
        <taxon>Actinomycetes</taxon>
        <taxon>Kitasatosporales</taxon>
        <taxon>Streptomycetaceae</taxon>
        <taxon>Streptomyces</taxon>
    </lineage>
</organism>
<name>A0A4R4SDC4_9ACTN</name>
<dbReference type="GO" id="GO:0003677">
    <property type="term" value="F:DNA binding"/>
    <property type="evidence" value="ECO:0007669"/>
    <property type="project" value="UniProtKB-KW"/>
</dbReference>
<keyword evidence="2" id="KW-1185">Reference proteome</keyword>
<sequence length="32" mass="3389">TAVRATVSRLRGKLGDRVVIAADTGRGYRLCG</sequence>
<proteinExistence type="predicted"/>
<dbReference type="AlphaFoldDB" id="A0A4R4SDC4"/>
<reference evidence="1 2" key="1">
    <citation type="submission" date="2019-03" db="EMBL/GenBank/DDBJ databases">
        <title>Draft genome sequences of novel Actinobacteria.</title>
        <authorList>
            <person name="Sahin N."/>
            <person name="Ay H."/>
            <person name="Saygin H."/>
        </authorList>
    </citation>
    <scope>NUCLEOTIDE SEQUENCE [LARGE SCALE GENOMIC DNA]</scope>
    <source>
        <strain evidence="1 2">DSM 41900</strain>
    </source>
</reference>
<accession>A0A4R4SDC4</accession>
<evidence type="ECO:0000313" key="1">
    <source>
        <dbReference type="EMBL" id="TDC59862.1"/>
    </source>
</evidence>
<feature type="non-terminal residue" evidence="1">
    <location>
        <position position="1"/>
    </location>
</feature>
<dbReference type="Proteomes" id="UP000295345">
    <property type="component" value="Unassembled WGS sequence"/>
</dbReference>
<protein>
    <submittedName>
        <fullName evidence="1">DNA-binding response regulator</fullName>
    </submittedName>
</protein>
<evidence type="ECO:0000313" key="2">
    <source>
        <dbReference type="Proteomes" id="UP000295345"/>
    </source>
</evidence>